<gene>
    <name evidence="7" type="ORF">L0C25_21525</name>
</gene>
<comment type="subcellular location">
    <subcellularLocation>
        <location evidence="1">Membrane</location>
        <topology evidence="1">Multi-pass membrane protein</topology>
    </subcellularLocation>
</comment>
<keyword evidence="4 5" id="KW-0472">Membrane</keyword>
<dbReference type="Pfam" id="PF07291">
    <property type="entry name" value="MauE"/>
    <property type="match status" value="1"/>
</dbReference>
<evidence type="ECO:0000256" key="5">
    <source>
        <dbReference type="SAM" id="Phobius"/>
    </source>
</evidence>
<keyword evidence="2 5" id="KW-0812">Transmembrane</keyword>
<proteinExistence type="predicted"/>
<keyword evidence="3 5" id="KW-1133">Transmembrane helix</keyword>
<dbReference type="RefSeq" id="WP_271633838.1">
    <property type="nucleotide sequence ID" value="NZ_CP094970.1"/>
</dbReference>
<feature type="transmembrane region" description="Helical" evidence="5">
    <location>
        <begin position="144"/>
        <end position="164"/>
    </location>
</feature>
<reference evidence="7" key="1">
    <citation type="submission" date="2022-01" db="EMBL/GenBank/DDBJ databases">
        <title>Nocardioidaceae gen. sp. A5X3R13.</title>
        <authorList>
            <person name="Lopez Marin M.A."/>
            <person name="Uhlik O."/>
        </authorList>
    </citation>
    <scope>NUCLEOTIDE SEQUENCE</scope>
    <source>
        <strain evidence="7">A5X3R13</strain>
    </source>
</reference>
<dbReference type="GO" id="GO:0016020">
    <property type="term" value="C:membrane"/>
    <property type="evidence" value="ECO:0007669"/>
    <property type="project" value="UniProtKB-SubCell"/>
</dbReference>
<evidence type="ECO:0000313" key="7">
    <source>
        <dbReference type="EMBL" id="UYM05070.1"/>
    </source>
</evidence>
<dbReference type="InterPro" id="IPR009908">
    <property type="entry name" value="Methylamine_util_MauE"/>
</dbReference>
<evidence type="ECO:0000256" key="3">
    <source>
        <dbReference type="ARBA" id="ARBA00022989"/>
    </source>
</evidence>
<dbReference type="KEGG" id="sgrg:L0C25_21525"/>
<name>A0AA46YJX7_9ACTN</name>
<dbReference type="GO" id="GO:0030416">
    <property type="term" value="P:methylamine metabolic process"/>
    <property type="evidence" value="ECO:0007669"/>
    <property type="project" value="InterPro"/>
</dbReference>
<evidence type="ECO:0000256" key="4">
    <source>
        <dbReference type="ARBA" id="ARBA00023136"/>
    </source>
</evidence>
<sequence>MDLLSTTELVVGLVLVWAGVGKMADPHMAGRARRSALPRLVGESRAPAAYRATGLIELVVGAALLLPPFWWLEGVASTVLTMAFLGYLTYARRSDPESSCGCLGSAEAPVSARSIARGVLLVAASVATALAGDGWTTPMRERPWSTVGLVLLGLAVIVALSPELDRRWLLPLRRMRVRLTHPLATAPKHVPIDSTVHRVMRSSAYRAVGASIRSDVLEQWDADGWRFVTYAAVRDDTSVTAVFAVPLTSGPADSVRVALVDEATGETIYRGGGAALAAT</sequence>
<accession>A0AA46YJX7</accession>
<feature type="domain" description="Methylamine utilisation protein MauE" evidence="6">
    <location>
        <begin position="3"/>
        <end position="128"/>
    </location>
</feature>
<organism evidence="7 8">
    <name type="scientific">Solicola gregarius</name>
    <dbReference type="NCBI Taxonomy" id="2908642"/>
    <lineage>
        <taxon>Bacteria</taxon>
        <taxon>Bacillati</taxon>
        <taxon>Actinomycetota</taxon>
        <taxon>Actinomycetes</taxon>
        <taxon>Propionibacteriales</taxon>
        <taxon>Nocardioidaceae</taxon>
        <taxon>Solicola</taxon>
    </lineage>
</organism>
<keyword evidence="8" id="KW-1185">Reference proteome</keyword>
<dbReference type="EMBL" id="CP094970">
    <property type="protein sequence ID" value="UYM05070.1"/>
    <property type="molecule type" value="Genomic_DNA"/>
</dbReference>
<dbReference type="Proteomes" id="UP001164390">
    <property type="component" value="Chromosome"/>
</dbReference>
<evidence type="ECO:0000313" key="8">
    <source>
        <dbReference type="Proteomes" id="UP001164390"/>
    </source>
</evidence>
<dbReference type="AlphaFoldDB" id="A0AA46YJX7"/>
<evidence type="ECO:0000256" key="1">
    <source>
        <dbReference type="ARBA" id="ARBA00004141"/>
    </source>
</evidence>
<evidence type="ECO:0000256" key="2">
    <source>
        <dbReference type="ARBA" id="ARBA00022692"/>
    </source>
</evidence>
<feature type="transmembrane region" description="Helical" evidence="5">
    <location>
        <begin position="71"/>
        <end position="90"/>
    </location>
</feature>
<evidence type="ECO:0000259" key="6">
    <source>
        <dbReference type="Pfam" id="PF07291"/>
    </source>
</evidence>
<protein>
    <recommendedName>
        <fullName evidence="6">Methylamine utilisation protein MauE domain-containing protein</fullName>
    </recommendedName>
</protein>